<dbReference type="EMBL" id="JAENGY010000201">
    <property type="protein sequence ID" value="KAG6969743.1"/>
    <property type="molecule type" value="Genomic_DNA"/>
</dbReference>
<feature type="compositionally biased region" description="Polar residues" evidence="1">
    <location>
        <begin position="290"/>
        <end position="316"/>
    </location>
</feature>
<feature type="region of interest" description="Disordered" evidence="1">
    <location>
        <begin position="234"/>
        <end position="268"/>
    </location>
</feature>
<feature type="region of interest" description="Disordered" evidence="1">
    <location>
        <begin position="135"/>
        <end position="172"/>
    </location>
</feature>
<dbReference type="InterPro" id="IPR039301">
    <property type="entry name" value="Sip5/DA2"/>
</dbReference>
<dbReference type="Proteomes" id="UP000709295">
    <property type="component" value="Unassembled WGS sequence"/>
</dbReference>
<dbReference type="PANTHER" id="PTHR31315:SF1">
    <property type="entry name" value="PROTEIN SIP5"/>
    <property type="match status" value="1"/>
</dbReference>
<feature type="compositionally biased region" description="Polar residues" evidence="1">
    <location>
        <begin position="155"/>
        <end position="165"/>
    </location>
</feature>
<dbReference type="CDD" id="cd12442">
    <property type="entry name" value="RRM_RBM48"/>
    <property type="match status" value="1"/>
</dbReference>
<feature type="region of interest" description="Disordered" evidence="1">
    <location>
        <begin position="290"/>
        <end position="319"/>
    </location>
</feature>
<comment type="caution">
    <text evidence="2">The sequence shown here is derived from an EMBL/GenBank/DDBJ whole genome shotgun (WGS) entry which is preliminary data.</text>
</comment>
<feature type="compositionally biased region" description="Pro residues" evidence="1">
    <location>
        <begin position="471"/>
        <end position="481"/>
    </location>
</feature>
<evidence type="ECO:0000313" key="3">
    <source>
        <dbReference type="Proteomes" id="UP000709295"/>
    </source>
</evidence>
<organism evidence="2 3">
    <name type="scientific">Phytophthora aleatoria</name>
    <dbReference type="NCBI Taxonomy" id="2496075"/>
    <lineage>
        <taxon>Eukaryota</taxon>
        <taxon>Sar</taxon>
        <taxon>Stramenopiles</taxon>
        <taxon>Oomycota</taxon>
        <taxon>Peronosporomycetes</taxon>
        <taxon>Peronosporales</taxon>
        <taxon>Peronosporaceae</taxon>
        <taxon>Phytophthora</taxon>
    </lineage>
</organism>
<proteinExistence type="predicted"/>
<gene>
    <name evidence="2" type="ORF">JG688_00005200</name>
</gene>
<feature type="region of interest" description="Disordered" evidence="1">
    <location>
        <begin position="1"/>
        <end position="27"/>
    </location>
</feature>
<dbReference type="AlphaFoldDB" id="A0A8J5J010"/>
<keyword evidence="3" id="KW-1185">Reference proteome</keyword>
<name>A0A8J5J010_9STRA</name>
<sequence>MGNSTSKKSGISRRHSSSTRELEKFTQPTGLYPSCPWELKTARRLIMERRLAPRFPGQETKEGCFTLECPICFMFYPGSLNSSSCCNKPICSECYLQVRPPQKPICCPFCNQDEFSVRYTQPSPAELATIRSMKNVRSPRRSSAIGIPKRADSEPATSSPQSMQYASVEDRHRIRDSLRSQLSITDKPVTNSPHPNSVAALNDAASHLLATPADAARLEELMLLEAIRRSMQDVRVGKDDEGRDGSQSSQHPTRGSGEDDDSDNDYADVAPLSASQITVSASGTVRYSVESNQHAVRNSDTAPPRSSTTQSWNPQTDGRKSDGFAVEYLMAGRVFTVANESRYVVVRNVPALGVIEDLLKRLSLYGKVCEYRLLDHADDREAALQFEDTSHDDSEFTDTVWVQYETVNNARHAKARGVQKPFYGHKLQISYAPQFESREDTADKLAQRRQLLQRRARPNVYHAERKRSTPWNPPLPPPLPPIDNAEEKSEFIGPQLPSRSRQFVPRPLHGPPAMEKPQQNTKRRRI</sequence>
<dbReference type="PANTHER" id="PTHR31315">
    <property type="entry name" value="PROTEIN SIP5"/>
    <property type="match status" value="1"/>
</dbReference>
<protein>
    <recommendedName>
        <fullName evidence="4">RING-type domain-containing protein</fullName>
    </recommendedName>
</protein>
<feature type="compositionally biased region" description="Basic and acidic residues" evidence="1">
    <location>
        <begin position="234"/>
        <end position="244"/>
    </location>
</feature>
<dbReference type="InterPro" id="IPR034264">
    <property type="entry name" value="RBM48_RRM"/>
</dbReference>
<accession>A0A8J5J010</accession>
<evidence type="ECO:0000256" key="1">
    <source>
        <dbReference type="SAM" id="MobiDB-lite"/>
    </source>
</evidence>
<reference evidence="2" key="1">
    <citation type="submission" date="2021-01" db="EMBL/GenBank/DDBJ databases">
        <title>Phytophthora aleatoria, a newly-described species from Pinus radiata is distinct from Phytophthora cactorum isolates based on comparative genomics.</title>
        <authorList>
            <person name="Mcdougal R."/>
            <person name="Panda P."/>
            <person name="Williams N."/>
            <person name="Studholme D.J."/>
        </authorList>
    </citation>
    <scope>NUCLEOTIDE SEQUENCE</scope>
    <source>
        <strain evidence="2">NZFS 4037</strain>
    </source>
</reference>
<dbReference type="GO" id="GO:0005737">
    <property type="term" value="C:cytoplasm"/>
    <property type="evidence" value="ECO:0007669"/>
    <property type="project" value="TreeGrafter"/>
</dbReference>
<evidence type="ECO:0008006" key="4">
    <source>
        <dbReference type="Google" id="ProtNLM"/>
    </source>
</evidence>
<feature type="region of interest" description="Disordered" evidence="1">
    <location>
        <begin position="452"/>
        <end position="526"/>
    </location>
</feature>
<evidence type="ECO:0000313" key="2">
    <source>
        <dbReference type="EMBL" id="KAG6969743.1"/>
    </source>
</evidence>